<comment type="caution">
    <text evidence="2">Lacks conserved residue(s) required for the propagation of feature annotation.</text>
</comment>
<evidence type="ECO:0000313" key="6">
    <source>
        <dbReference type="Proteomes" id="UP000001351"/>
    </source>
</evidence>
<organism evidence="5 7">
    <name type="scientific">Stigmatella aurantiaca (strain DW4/3-1)</name>
    <dbReference type="NCBI Taxonomy" id="378806"/>
    <lineage>
        <taxon>Bacteria</taxon>
        <taxon>Pseudomonadati</taxon>
        <taxon>Myxococcota</taxon>
        <taxon>Myxococcia</taxon>
        <taxon>Myxococcales</taxon>
        <taxon>Cystobacterineae</taxon>
        <taxon>Archangiaceae</taxon>
        <taxon>Stigmatella</taxon>
    </lineage>
</organism>
<dbReference type="GO" id="GO:0016829">
    <property type="term" value="F:lyase activity"/>
    <property type="evidence" value="ECO:0007669"/>
    <property type="project" value="UniProtKB-KW"/>
</dbReference>
<dbReference type="eggNOG" id="COG0745">
    <property type="taxonomic scope" value="Bacteria"/>
</dbReference>
<dbReference type="GO" id="GO:0000160">
    <property type="term" value="P:phosphorelay signal transduction system"/>
    <property type="evidence" value="ECO:0007669"/>
    <property type="project" value="InterPro"/>
</dbReference>
<dbReference type="KEGG" id="sur:STAUR_4296"/>
<dbReference type="STRING" id="378806.STAUR_4296"/>
<dbReference type="OrthoDB" id="9800897at2"/>
<keyword evidence="1" id="KW-0597">Phosphoprotein</keyword>
<dbReference type="EC" id="4.6.1.-" evidence="5"/>
<dbReference type="PANTHER" id="PTHR44591">
    <property type="entry name" value="STRESS RESPONSE REGULATOR PROTEIN 1"/>
    <property type="match status" value="1"/>
</dbReference>
<feature type="domain" description="Response regulatory" evidence="3">
    <location>
        <begin position="14"/>
        <end position="127"/>
    </location>
</feature>
<protein>
    <submittedName>
        <fullName evidence="5">Response regulator PleD (Stalked cell differentiation-controllingprotein)</fullName>
        <ecNumber evidence="5">4.6.1.-</ecNumber>
    </submittedName>
    <submittedName>
        <fullName evidence="4">Sensor protein</fullName>
    </submittedName>
</protein>
<dbReference type="EMBL" id="CP002271">
    <property type="protein sequence ID" value="ADO72076.1"/>
    <property type="molecule type" value="Genomic_DNA"/>
</dbReference>
<proteinExistence type="predicted"/>
<dbReference type="Gene3D" id="3.40.50.2300">
    <property type="match status" value="1"/>
</dbReference>
<dbReference type="EMBL" id="AAMD01000076">
    <property type="protein sequence ID" value="EAU65639.1"/>
    <property type="molecule type" value="Genomic_DNA"/>
</dbReference>
<accession>Q08YQ9</accession>
<dbReference type="SUPFAM" id="SSF52172">
    <property type="entry name" value="CheY-like"/>
    <property type="match status" value="1"/>
</dbReference>
<evidence type="ECO:0000313" key="4">
    <source>
        <dbReference type="EMBL" id="ADO72076.1"/>
    </source>
</evidence>
<evidence type="ECO:0000256" key="1">
    <source>
        <dbReference type="ARBA" id="ARBA00022553"/>
    </source>
</evidence>
<dbReference type="AlphaFoldDB" id="Q08YQ9"/>
<dbReference type="InterPro" id="IPR050595">
    <property type="entry name" value="Bact_response_regulator"/>
</dbReference>
<evidence type="ECO:0000313" key="5">
    <source>
        <dbReference type="EMBL" id="EAU65639.1"/>
    </source>
</evidence>
<dbReference type="Proteomes" id="UP000032702">
    <property type="component" value="Unassembled WGS sequence"/>
</dbReference>
<keyword evidence="5" id="KW-0456">Lyase</keyword>
<dbReference type="RefSeq" id="WP_002615071.1">
    <property type="nucleotide sequence ID" value="NC_014623.1"/>
</dbReference>
<reference evidence="5 7" key="1">
    <citation type="submission" date="2006-04" db="EMBL/GenBank/DDBJ databases">
        <authorList>
            <person name="Nierman W.C."/>
        </authorList>
    </citation>
    <scope>NUCLEOTIDE SEQUENCE [LARGE SCALE GENOMIC DNA]</scope>
    <source>
        <strain evidence="5 7">DW4/3-1</strain>
    </source>
</reference>
<name>Q08YQ9_STIAD</name>
<evidence type="ECO:0000259" key="3">
    <source>
        <dbReference type="PROSITE" id="PS50110"/>
    </source>
</evidence>
<dbReference type="Proteomes" id="UP000001351">
    <property type="component" value="Chromosome"/>
</dbReference>
<dbReference type="SMART" id="SM00448">
    <property type="entry name" value="REC"/>
    <property type="match status" value="1"/>
</dbReference>
<dbReference type="PROSITE" id="PS50110">
    <property type="entry name" value="RESPONSE_REGULATORY"/>
    <property type="match status" value="1"/>
</dbReference>
<dbReference type="HOGENOM" id="CLU_000445_69_8_7"/>
<reference evidence="4 6" key="2">
    <citation type="journal article" date="2011" name="Mol. Biol. Evol.">
        <title>Comparative genomic analysis of fruiting body formation in Myxococcales.</title>
        <authorList>
            <person name="Huntley S."/>
            <person name="Hamann N."/>
            <person name="Wegener-Feldbrugge S."/>
            <person name="Treuner-Lange A."/>
            <person name="Kube M."/>
            <person name="Reinhardt R."/>
            <person name="Klages S."/>
            <person name="Muller R."/>
            <person name="Ronning C.M."/>
            <person name="Nierman W.C."/>
            <person name="Sogaard-Andersen L."/>
        </authorList>
    </citation>
    <scope>NUCLEOTIDE SEQUENCE [LARGE SCALE GENOMIC DNA]</scope>
    <source>
        <strain evidence="4 6">DW4/3-1</strain>
    </source>
</reference>
<evidence type="ECO:0000313" key="7">
    <source>
        <dbReference type="Proteomes" id="UP000032702"/>
    </source>
</evidence>
<dbReference type="InterPro" id="IPR001789">
    <property type="entry name" value="Sig_transdc_resp-reg_receiver"/>
</dbReference>
<gene>
    <name evidence="4" type="ordered locus">STAUR_4296</name>
    <name evidence="5" type="ORF">STIAU_6508</name>
</gene>
<dbReference type="Pfam" id="PF00072">
    <property type="entry name" value="Response_reg"/>
    <property type="match status" value="1"/>
</dbReference>
<dbReference type="PANTHER" id="PTHR44591:SF3">
    <property type="entry name" value="RESPONSE REGULATORY DOMAIN-CONTAINING PROTEIN"/>
    <property type="match status" value="1"/>
</dbReference>
<dbReference type="InterPro" id="IPR011006">
    <property type="entry name" value="CheY-like_superfamily"/>
</dbReference>
<evidence type="ECO:0000256" key="2">
    <source>
        <dbReference type="PROSITE-ProRule" id="PRU00169"/>
    </source>
</evidence>
<keyword evidence="6" id="KW-1185">Reference proteome</keyword>
<sequence>MADPTPSTSSGKMLILVVEKDPHVRELEAHFLSQAGYSVEFVSDGQSALEQAQQLLPDIVITEILVPKLDGLALCRKLKATPQTRHISILIFSILAASGRAQEAGADAFLMKPLAEHRLITTVRGLLEHRSHPLTEAP</sequence>